<sequence>MTYIKPIISVVLVTYNRVNYLERALNSILSQTFTDFELILVNNGSTDGTDLLCQSYVAKDDRIKYITIPVNNGASIGRNVGIEAASSKYLTIVDDDDYCHEEMLEFLINLANTHNADIAMCGSYNDFGHRLEPYFVFEEMLILDRLMGLEELLKREKYNVAPPTKLFKRDLLNQIKFPEGVLVDDIHVIYKVFARARKVVVKGKPLYFFRKHSNNMTSFIQSNQITPDLLNEYLTMYKQRTLYLTERVPGIKHRAKYSEWSYMLSMCNKINQYHCKGCGDIYKDMLKQLSDHYEEIIHSPFTTLKEKESLNDLLQKEKLI</sequence>
<proteinExistence type="predicted"/>
<evidence type="ECO:0000313" key="5">
    <source>
        <dbReference type="Proteomes" id="UP000432715"/>
    </source>
</evidence>
<dbReference type="InterPro" id="IPR001173">
    <property type="entry name" value="Glyco_trans_2-like"/>
</dbReference>
<evidence type="ECO:0000256" key="1">
    <source>
        <dbReference type="ARBA" id="ARBA00022676"/>
    </source>
</evidence>
<keyword evidence="5" id="KW-1185">Reference proteome</keyword>
<accession>A0A6I0FTX1</accession>
<evidence type="ECO:0000256" key="2">
    <source>
        <dbReference type="ARBA" id="ARBA00022679"/>
    </source>
</evidence>
<name>A0A6I0FTX1_9FIRM</name>
<evidence type="ECO:0000313" key="4">
    <source>
        <dbReference type="EMBL" id="KAB3539664.1"/>
    </source>
</evidence>
<dbReference type="CDD" id="cd00761">
    <property type="entry name" value="Glyco_tranf_GTA_type"/>
    <property type="match status" value="1"/>
</dbReference>
<dbReference type="EMBL" id="WBZC01000002">
    <property type="protein sequence ID" value="KAB3539664.1"/>
    <property type="molecule type" value="Genomic_DNA"/>
</dbReference>
<dbReference type="PANTHER" id="PTHR22916">
    <property type="entry name" value="GLYCOSYLTRANSFERASE"/>
    <property type="match status" value="1"/>
</dbReference>
<dbReference type="Proteomes" id="UP000432715">
    <property type="component" value="Unassembled WGS sequence"/>
</dbReference>
<comment type="caution">
    <text evidence="4">The sequence shown here is derived from an EMBL/GenBank/DDBJ whole genome shotgun (WGS) entry which is preliminary data.</text>
</comment>
<gene>
    <name evidence="4" type="ORF">F8154_00490</name>
</gene>
<reference evidence="4 5" key="1">
    <citation type="submission" date="2019-10" db="EMBL/GenBank/DDBJ databases">
        <title>Alkaliphilus serpentinus sp. nov. and Alkaliphilus pronyensis sp. nov., two novel anaerobic alkaliphilic species isolated from the serpentinized-hosted hydrothermal field of the Prony Bay (New Caledonia).</title>
        <authorList>
            <person name="Postec A."/>
        </authorList>
    </citation>
    <scope>NUCLEOTIDE SEQUENCE [LARGE SCALE GENOMIC DNA]</scope>
    <source>
        <strain evidence="4 5">LacV</strain>
    </source>
</reference>
<dbReference type="GO" id="GO:0016757">
    <property type="term" value="F:glycosyltransferase activity"/>
    <property type="evidence" value="ECO:0007669"/>
    <property type="project" value="UniProtKB-KW"/>
</dbReference>
<keyword evidence="1" id="KW-0328">Glycosyltransferase</keyword>
<dbReference type="OrthoDB" id="9807674at2"/>
<keyword evidence="2 4" id="KW-0808">Transferase</keyword>
<dbReference type="SUPFAM" id="SSF53448">
    <property type="entry name" value="Nucleotide-diphospho-sugar transferases"/>
    <property type="match status" value="1"/>
</dbReference>
<dbReference type="Gene3D" id="3.90.550.10">
    <property type="entry name" value="Spore Coat Polysaccharide Biosynthesis Protein SpsA, Chain A"/>
    <property type="match status" value="1"/>
</dbReference>
<dbReference type="RefSeq" id="WP_151859624.1">
    <property type="nucleotide sequence ID" value="NZ_WBZC01000002.1"/>
</dbReference>
<organism evidence="4 5">
    <name type="scientific">Alkaliphilus pronyensis</name>
    <dbReference type="NCBI Taxonomy" id="1482732"/>
    <lineage>
        <taxon>Bacteria</taxon>
        <taxon>Bacillati</taxon>
        <taxon>Bacillota</taxon>
        <taxon>Clostridia</taxon>
        <taxon>Peptostreptococcales</taxon>
        <taxon>Natronincolaceae</taxon>
        <taxon>Alkaliphilus</taxon>
    </lineage>
</organism>
<dbReference type="PANTHER" id="PTHR22916:SF51">
    <property type="entry name" value="GLYCOSYLTRANSFERASE EPSH-RELATED"/>
    <property type="match status" value="1"/>
</dbReference>
<dbReference type="Pfam" id="PF00535">
    <property type="entry name" value="Glycos_transf_2"/>
    <property type="match status" value="1"/>
</dbReference>
<protein>
    <submittedName>
        <fullName evidence="4">Glycosyltransferase family 2 protein</fullName>
    </submittedName>
</protein>
<dbReference type="InterPro" id="IPR029044">
    <property type="entry name" value="Nucleotide-diphossugar_trans"/>
</dbReference>
<dbReference type="AlphaFoldDB" id="A0A6I0FTX1"/>
<feature type="domain" description="Glycosyltransferase 2-like" evidence="3">
    <location>
        <begin position="9"/>
        <end position="170"/>
    </location>
</feature>
<evidence type="ECO:0000259" key="3">
    <source>
        <dbReference type="Pfam" id="PF00535"/>
    </source>
</evidence>